<dbReference type="InterPro" id="IPR002641">
    <property type="entry name" value="PNPLA_dom"/>
</dbReference>
<feature type="short sequence motif" description="GXSXG" evidence="2">
    <location>
        <begin position="107"/>
        <end position="111"/>
    </location>
</feature>
<feature type="chain" id="PRO_5037433484" evidence="3">
    <location>
        <begin position="22"/>
        <end position="387"/>
    </location>
</feature>
<feature type="signal peptide" evidence="3">
    <location>
        <begin position="1"/>
        <end position="21"/>
    </location>
</feature>
<evidence type="ECO:0000259" key="4">
    <source>
        <dbReference type="PROSITE" id="PS51635"/>
    </source>
</evidence>
<dbReference type="GO" id="GO:0016042">
    <property type="term" value="P:lipid catabolic process"/>
    <property type="evidence" value="ECO:0007669"/>
    <property type="project" value="UniProtKB-UniRule"/>
</dbReference>
<dbReference type="EMBL" id="BMZB01000002">
    <property type="protein sequence ID" value="GGZ32206.1"/>
    <property type="molecule type" value="Genomic_DNA"/>
</dbReference>
<feature type="short sequence motif" description="GXGXXG" evidence="2">
    <location>
        <begin position="78"/>
        <end position="83"/>
    </location>
</feature>
<reference evidence="5" key="2">
    <citation type="submission" date="2020-09" db="EMBL/GenBank/DDBJ databases">
        <authorList>
            <person name="Sun Q."/>
            <person name="Kim S."/>
        </authorList>
    </citation>
    <scope>NUCLEOTIDE SEQUENCE</scope>
    <source>
        <strain evidence="5">KCTC 32296</strain>
    </source>
</reference>
<comment type="caution">
    <text evidence="2">Lacks conserved residue(s) required for the propagation of feature annotation.</text>
</comment>
<protein>
    <submittedName>
        <fullName evidence="5">Patatin family protein</fullName>
    </submittedName>
</protein>
<dbReference type="Gene3D" id="3.40.1090.10">
    <property type="entry name" value="Cytosolic phospholipase A2 catalytic domain"/>
    <property type="match status" value="1"/>
</dbReference>
<evidence type="ECO:0000256" key="1">
    <source>
        <dbReference type="ARBA" id="ARBA00023098"/>
    </source>
</evidence>
<keyword evidence="6" id="KW-1185">Reference proteome</keyword>
<proteinExistence type="predicted"/>
<dbReference type="Proteomes" id="UP000662572">
    <property type="component" value="Unassembled WGS sequence"/>
</dbReference>
<evidence type="ECO:0000313" key="6">
    <source>
        <dbReference type="Proteomes" id="UP000662572"/>
    </source>
</evidence>
<dbReference type="RefSeq" id="WP_189486124.1">
    <property type="nucleotide sequence ID" value="NZ_BMZB01000002.1"/>
</dbReference>
<feature type="domain" description="PNPLA" evidence="4">
    <location>
        <begin position="74"/>
        <end position="276"/>
    </location>
</feature>
<comment type="caution">
    <text evidence="5">The sequence shown here is derived from an EMBL/GenBank/DDBJ whole genome shotgun (WGS) entry which is preliminary data.</text>
</comment>
<evidence type="ECO:0000313" key="5">
    <source>
        <dbReference type="EMBL" id="GGZ32206.1"/>
    </source>
</evidence>
<name>A0A918Q582_9CAUL</name>
<reference evidence="5" key="1">
    <citation type="journal article" date="2014" name="Int. J. Syst. Evol. Microbiol.">
        <title>Complete genome sequence of Corynebacterium casei LMG S-19264T (=DSM 44701T), isolated from a smear-ripened cheese.</title>
        <authorList>
            <consortium name="US DOE Joint Genome Institute (JGI-PGF)"/>
            <person name="Walter F."/>
            <person name="Albersmeier A."/>
            <person name="Kalinowski J."/>
            <person name="Ruckert C."/>
        </authorList>
    </citation>
    <scope>NUCLEOTIDE SEQUENCE</scope>
    <source>
        <strain evidence="5">KCTC 32296</strain>
    </source>
</reference>
<organism evidence="5 6">
    <name type="scientific">Asticcacaulis endophyticus</name>
    <dbReference type="NCBI Taxonomy" id="1395890"/>
    <lineage>
        <taxon>Bacteria</taxon>
        <taxon>Pseudomonadati</taxon>
        <taxon>Pseudomonadota</taxon>
        <taxon>Alphaproteobacteria</taxon>
        <taxon>Caulobacterales</taxon>
        <taxon>Caulobacteraceae</taxon>
        <taxon>Asticcacaulis</taxon>
    </lineage>
</organism>
<dbReference type="SUPFAM" id="SSF52151">
    <property type="entry name" value="FabD/lysophospholipase-like"/>
    <property type="match status" value="1"/>
</dbReference>
<evidence type="ECO:0000256" key="2">
    <source>
        <dbReference type="PROSITE-ProRule" id="PRU01161"/>
    </source>
</evidence>
<feature type="active site" description="Nucleophile" evidence="2">
    <location>
        <position position="109"/>
    </location>
</feature>
<dbReference type="AlphaFoldDB" id="A0A918Q582"/>
<keyword evidence="3" id="KW-0732">Signal</keyword>
<dbReference type="PROSITE" id="PS51635">
    <property type="entry name" value="PNPLA"/>
    <property type="match status" value="1"/>
</dbReference>
<gene>
    <name evidence="5" type="ORF">GCM10011273_17860</name>
</gene>
<dbReference type="InterPro" id="IPR016035">
    <property type="entry name" value="Acyl_Trfase/lysoPLipase"/>
</dbReference>
<dbReference type="PROSITE" id="PS51257">
    <property type="entry name" value="PROKAR_LIPOPROTEIN"/>
    <property type="match status" value="1"/>
</dbReference>
<feature type="active site" description="Proton acceptor" evidence="2">
    <location>
        <position position="263"/>
    </location>
</feature>
<accession>A0A918Q582</accession>
<keyword evidence="2" id="KW-0442">Lipid degradation</keyword>
<keyword evidence="2" id="KW-0378">Hydrolase</keyword>
<dbReference type="Pfam" id="PF01734">
    <property type="entry name" value="Patatin"/>
    <property type="match status" value="1"/>
</dbReference>
<sequence length="387" mass="41269">MIKFWASIALCCVVVSGCASAPRAVFDERQAAAAQPYGFDHIRVSPRDPGLAQRLEADVREGLRANPNSDISILSLSGGGADGAFGAGVLNGWTKRGDRPAFSVVTGVSTGALIAPFAYLGPRYDEKLKAAYLSADSSKILKRKGLSVFVSPGVYSSEGLKALVAQFVDVAMIEDLAIENNKGRRLQVATTNLDAQAGVIWDIGAIATQGVAQGAQGKVRARDLVREILVASASIPGAFAPTFIPVSYTDRKIRHDLLEMHVDGSVTMPLFILPESMLTWQVPPDVALHGKLYVLINGNINPRFAFTRYGAFDVIGKSIDTLTRAQARATLLGIEEFSKRNGFVLSVASLPDDFEGGGLMAFDPVSMGRVYNEGYALGLSGQAFGRK</sequence>
<keyword evidence="1 2" id="KW-0443">Lipid metabolism</keyword>
<dbReference type="GO" id="GO:0016787">
    <property type="term" value="F:hydrolase activity"/>
    <property type="evidence" value="ECO:0007669"/>
    <property type="project" value="UniProtKB-UniRule"/>
</dbReference>
<evidence type="ECO:0000256" key="3">
    <source>
        <dbReference type="SAM" id="SignalP"/>
    </source>
</evidence>